<evidence type="ECO:0000313" key="1">
    <source>
        <dbReference type="EMBL" id="QJA66207.1"/>
    </source>
</evidence>
<proteinExistence type="predicted"/>
<evidence type="ECO:0000313" key="3">
    <source>
        <dbReference type="EMBL" id="QJI04736.1"/>
    </source>
</evidence>
<gene>
    <name evidence="3" type="ORF">MM415A00110_0057</name>
    <name evidence="1" type="ORF">MM415B00359_0018</name>
    <name evidence="2" type="ORF">TM448B00679_0004</name>
</gene>
<dbReference type="EMBL" id="MT141551">
    <property type="protein sequence ID" value="QJA66207.1"/>
    <property type="molecule type" value="Genomic_DNA"/>
</dbReference>
<protein>
    <submittedName>
        <fullName evidence="1">Uncharacterized protein</fullName>
    </submittedName>
</protein>
<accession>A0A6M3JB26</accession>
<name>A0A6M3JB26_9ZZZZ</name>
<organism evidence="1">
    <name type="scientific">viral metagenome</name>
    <dbReference type="NCBI Taxonomy" id="1070528"/>
    <lineage>
        <taxon>unclassified sequences</taxon>
        <taxon>metagenomes</taxon>
        <taxon>organismal metagenomes</taxon>
    </lineage>
</organism>
<dbReference type="EMBL" id="MT145189">
    <property type="protein sequence ID" value="QJI04736.1"/>
    <property type="molecule type" value="Genomic_DNA"/>
</dbReference>
<sequence length="176" mass="20191">MISVKIKEADLQRWLFALEKVKTAFKLWPGEMQRKCATDYYQLLVKNILTRKYRFIEYNERYGEWKEKYFPARPFWVLKGDFLSSISIMKARNGYITGVPPGVMDTGGKSWLGTGTEGKVKEIAMYAKVGEFGKGPGPGGKHPPRPIFEPTAEEYASGKWIERGKETLQKIKLAWS</sequence>
<reference evidence="1" key="1">
    <citation type="submission" date="2020-03" db="EMBL/GenBank/DDBJ databases">
        <title>The deep terrestrial virosphere.</title>
        <authorList>
            <person name="Holmfeldt K."/>
            <person name="Nilsson E."/>
            <person name="Simone D."/>
            <person name="Lopez-Fernandez M."/>
            <person name="Wu X."/>
            <person name="de Brujin I."/>
            <person name="Lundin D."/>
            <person name="Andersson A."/>
            <person name="Bertilsson S."/>
            <person name="Dopson M."/>
        </authorList>
    </citation>
    <scope>NUCLEOTIDE SEQUENCE</scope>
    <source>
        <strain evidence="3">MM415A00110</strain>
        <strain evidence="1">MM415B00359</strain>
        <strain evidence="2">TM448B00679</strain>
    </source>
</reference>
<dbReference type="AlphaFoldDB" id="A0A6M3JB26"/>
<evidence type="ECO:0000313" key="2">
    <source>
        <dbReference type="EMBL" id="QJH96289.1"/>
    </source>
</evidence>
<dbReference type="EMBL" id="MT144646">
    <property type="protein sequence ID" value="QJH96289.1"/>
    <property type="molecule type" value="Genomic_DNA"/>
</dbReference>